<keyword evidence="8" id="KW-0967">Endosome</keyword>
<evidence type="ECO:0000256" key="3">
    <source>
        <dbReference type="ARBA" id="ARBA00022588"/>
    </source>
</evidence>
<dbReference type="Gene3D" id="3.40.50.10140">
    <property type="entry name" value="Toll/interleukin-1 receptor homology (TIR) domain"/>
    <property type="match status" value="1"/>
</dbReference>
<evidence type="ECO:0000256" key="2">
    <source>
        <dbReference type="ARBA" id="ARBA00009634"/>
    </source>
</evidence>
<accession>A0A096VMC4</accession>
<keyword evidence="12 18" id="KW-0675">Receptor</keyword>
<keyword evidence="13" id="KW-0325">Glycoprotein</keyword>
<evidence type="ECO:0000256" key="15">
    <source>
        <dbReference type="ARBA" id="ARBA00046288"/>
    </source>
</evidence>
<dbReference type="FunFam" id="3.40.50.10140:FF:000003">
    <property type="entry name" value="Toll-like receptor 7"/>
    <property type="match status" value="1"/>
</dbReference>
<dbReference type="SMART" id="SM00365">
    <property type="entry name" value="LRR_SD22"/>
    <property type="match status" value="7"/>
</dbReference>
<dbReference type="Gene3D" id="3.80.10.10">
    <property type="entry name" value="Ribonuclease Inhibitor"/>
    <property type="match status" value="1"/>
</dbReference>
<dbReference type="PROSITE" id="PS51450">
    <property type="entry name" value="LRR"/>
    <property type="match status" value="2"/>
</dbReference>
<dbReference type="GO" id="GO:0002224">
    <property type="term" value="P:toll-like receptor signaling pathway"/>
    <property type="evidence" value="ECO:0007669"/>
    <property type="project" value="TreeGrafter"/>
</dbReference>
<dbReference type="Pfam" id="PF13855">
    <property type="entry name" value="LRR_8"/>
    <property type="match status" value="3"/>
</dbReference>
<keyword evidence="7" id="KW-0677">Repeat</keyword>
<sequence length="1082" mass="121312">MSLHAWTVAWLCLLTGCHAFLSSSDTTHHSSRSYPCDERRQNGSVLAECNRRGLREVPRTVSAYVTELDLSNNLIARITNASFPPLPNVTRINLNHNANRGQGNPSLRESGMQITDGAFLGLLRLRELLLEDNQLGAIPAALPASLEELSLVQNSIVSVSKTHTATLRHLRRLHLAWNCHFVCNETFAAEDGAFASLARLELLSLSFNNLARVPLGLPGSLRKLFLSNAGIARVGQDDFQGLHNLRLLDLSGNCPRCFNAPFPCTPCAGDSSIDIHPLAFQPLSRLAYLNLSSTSLRAVPASWFANMTSLKVLHLEFNYLAHEMAVGKFLTQLPRLQVLDLSFNYRQAEYPLRLNVSTNFAALRSLRALHLRGYVFQELRREDVRPLVALPRLKTINLGVNFIRQIDFDLFQDFPGLRLIYLSENRISPLVGGHDAKSSLGNLHGHNVQSPLGNFSDTQSSLVNFSDTQSSPGNVSLHRHGHRLQPRSADPEFNPHANFYHDTRPLVKPQCAAYGKALDLSLNSIFFIGERQFASFRDVACLNLSSNGNAQVLRGTEFAALPRLKYLDLTDNRLDFDDDRALGELRELEVLDLSRNAHYFRVAGVTHRLGFLQNLTRLRVLNLSHNGIYTLTDHALRSASLEELVFRGNRLDVLWGADDHRYWPLFQGLHNLTQLDLSFNRLQRIPEQAFLSLPRMLTELRVSNNALRAFAWALLRTLPALRLLDLSANRLTSVTRGLSAHAPSLRTLLLARNHIAQLPGGFLSGAASLERLDLSANLLRTINRSTLADDAAANTRLAVLELGGNPLDCSCAIRDFRAWMDEHPRIAIPRLTDVACASPGDQKGKSVVSLELATCVSDTVAAILFFFSFSVTAAVLGAALAHHVFSWDVWFLYHVCLAKVRGYRSLSTAAAAQHSVYDAYVSYDVRDACVADWVINELRRRLEEGEDGDGGKNVLLCLEDRDWDPGLAVIDNLARSIRRSKKTIFVLTRKYACSWGFRTAFYLALQRLMEESADVIVFVLLEPALQHSRFLRLRRRLCRSSVLQWPDNPKAESLFWHSLRHVVLTDNQSRYNHFYVDSIKQY</sequence>
<evidence type="ECO:0000313" key="18">
    <source>
        <dbReference type="EMBL" id="AGN12838.1"/>
    </source>
</evidence>
<evidence type="ECO:0000256" key="13">
    <source>
        <dbReference type="ARBA" id="ARBA00023180"/>
    </source>
</evidence>
<dbReference type="GO" id="GO:0032755">
    <property type="term" value="P:positive regulation of interleukin-6 production"/>
    <property type="evidence" value="ECO:0007669"/>
    <property type="project" value="TreeGrafter"/>
</dbReference>
<dbReference type="PANTHER" id="PTHR47410:SF1">
    <property type="entry name" value="TOLL-LIKE RECEPTOR 8"/>
    <property type="match status" value="1"/>
</dbReference>
<keyword evidence="6 16" id="KW-0732">Signal</keyword>
<dbReference type="AlphaFoldDB" id="A0A096VMC4"/>
<evidence type="ECO:0000256" key="14">
    <source>
        <dbReference type="ARBA" id="ARBA00023198"/>
    </source>
</evidence>
<evidence type="ECO:0000256" key="1">
    <source>
        <dbReference type="ARBA" id="ARBA00004177"/>
    </source>
</evidence>
<evidence type="ECO:0000256" key="12">
    <source>
        <dbReference type="ARBA" id="ARBA00023170"/>
    </source>
</evidence>
<evidence type="ECO:0000256" key="5">
    <source>
        <dbReference type="ARBA" id="ARBA00022692"/>
    </source>
</evidence>
<dbReference type="PROSITE" id="PS50104">
    <property type="entry name" value="TIR"/>
    <property type="match status" value="1"/>
</dbReference>
<dbReference type="PANTHER" id="PTHR47410">
    <property type="entry name" value="TOLL-LIKE RECEPTOR 7-RELATED"/>
    <property type="match status" value="1"/>
</dbReference>
<dbReference type="PRINTS" id="PR00019">
    <property type="entry name" value="LEURICHRPT"/>
</dbReference>
<evidence type="ECO:0000256" key="11">
    <source>
        <dbReference type="ARBA" id="ARBA00023136"/>
    </source>
</evidence>
<dbReference type="SUPFAM" id="SSF52058">
    <property type="entry name" value="L domain-like"/>
    <property type="match status" value="1"/>
</dbReference>
<protein>
    <submittedName>
        <fullName evidence="18">Toll-like receptor 8</fullName>
    </submittedName>
</protein>
<dbReference type="GO" id="GO:0005886">
    <property type="term" value="C:plasma membrane"/>
    <property type="evidence" value="ECO:0007669"/>
    <property type="project" value="TreeGrafter"/>
</dbReference>
<evidence type="ECO:0000259" key="17">
    <source>
        <dbReference type="PROSITE" id="PS50104"/>
    </source>
</evidence>
<dbReference type="InterPro" id="IPR001611">
    <property type="entry name" value="Leu-rich_rpt"/>
</dbReference>
<dbReference type="SMART" id="SM00255">
    <property type="entry name" value="TIR"/>
    <property type="match status" value="1"/>
</dbReference>
<evidence type="ECO:0000256" key="6">
    <source>
        <dbReference type="ARBA" id="ARBA00022729"/>
    </source>
</evidence>
<dbReference type="SUPFAM" id="SSF52047">
    <property type="entry name" value="RNI-like"/>
    <property type="match status" value="1"/>
</dbReference>
<dbReference type="InterPro" id="IPR000157">
    <property type="entry name" value="TIR_dom"/>
</dbReference>
<comment type="subcellular location">
    <subcellularLocation>
        <location evidence="15">Endomembrane system</location>
        <topology evidence="15">Single-pass type I membrane protein</topology>
    </subcellularLocation>
    <subcellularLocation>
        <location evidence="1">Endosome</location>
    </subcellularLocation>
</comment>
<dbReference type="GO" id="GO:0038187">
    <property type="term" value="F:pattern recognition receptor activity"/>
    <property type="evidence" value="ECO:0007669"/>
    <property type="project" value="TreeGrafter"/>
</dbReference>
<feature type="signal peptide" evidence="16">
    <location>
        <begin position="1"/>
        <end position="19"/>
    </location>
</feature>
<dbReference type="InterPro" id="IPR000483">
    <property type="entry name" value="Cys-rich_flank_reg_C"/>
</dbReference>
<evidence type="ECO:0000256" key="9">
    <source>
        <dbReference type="ARBA" id="ARBA00022859"/>
    </source>
</evidence>
<keyword evidence="5" id="KW-0812">Transmembrane</keyword>
<organism evidence="18">
    <name type="scientific">Oryctolagus cuniculus</name>
    <name type="common">Rabbit</name>
    <dbReference type="NCBI Taxonomy" id="9986"/>
    <lineage>
        <taxon>Eukaryota</taxon>
        <taxon>Metazoa</taxon>
        <taxon>Chordata</taxon>
        <taxon>Craniata</taxon>
        <taxon>Vertebrata</taxon>
        <taxon>Euteleostomi</taxon>
        <taxon>Mammalia</taxon>
        <taxon>Eutheria</taxon>
        <taxon>Euarchontoglires</taxon>
        <taxon>Glires</taxon>
        <taxon>Lagomorpha</taxon>
        <taxon>Leporidae</taxon>
        <taxon>Oryctolagus</taxon>
    </lineage>
</organism>
<dbReference type="Pfam" id="PF01582">
    <property type="entry name" value="TIR"/>
    <property type="match status" value="1"/>
</dbReference>
<dbReference type="GO" id="GO:0051607">
    <property type="term" value="P:defense response to virus"/>
    <property type="evidence" value="ECO:0007669"/>
    <property type="project" value="TreeGrafter"/>
</dbReference>
<keyword evidence="10" id="KW-1133">Transmembrane helix</keyword>
<proteinExistence type="evidence at transcript level"/>
<keyword evidence="4" id="KW-0433">Leucine-rich repeat</keyword>
<keyword evidence="9" id="KW-0391">Immunity</keyword>
<name>A0A096VMC4_RABIT</name>
<keyword evidence="14" id="KW-0395">Inflammatory response</keyword>
<dbReference type="GO" id="GO:0045087">
    <property type="term" value="P:innate immune response"/>
    <property type="evidence" value="ECO:0007669"/>
    <property type="project" value="UniProtKB-KW"/>
</dbReference>
<comment type="similarity">
    <text evidence="2">Belongs to the Toll-like receptor family.</text>
</comment>
<dbReference type="EMBL" id="JX948743">
    <property type="protein sequence ID" value="AGN12838.1"/>
    <property type="molecule type" value="mRNA"/>
</dbReference>
<dbReference type="GO" id="GO:0007249">
    <property type="term" value="P:canonical NF-kappaB signal transduction"/>
    <property type="evidence" value="ECO:0007669"/>
    <property type="project" value="TreeGrafter"/>
</dbReference>
<evidence type="ECO:0000256" key="16">
    <source>
        <dbReference type="SAM" id="SignalP"/>
    </source>
</evidence>
<evidence type="ECO:0000256" key="10">
    <source>
        <dbReference type="ARBA" id="ARBA00022989"/>
    </source>
</evidence>
<feature type="chain" id="PRO_5001931608" evidence="16">
    <location>
        <begin position="20"/>
        <end position="1082"/>
    </location>
</feature>
<dbReference type="GO" id="GO:1902533">
    <property type="term" value="P:positive regulation of intracellular signal transduction"/>
    <property type="evidence" value="ECO:0007669"/>
    <property type="project" value="UniProtKB-ARBA"/>
</dbReference>
<dbReference type="SUPFAM" id="SSF52200">
    <property type="entry name" value="Toll/Interleukin receptor TIR domain"/>
    <property type="match status" value="1"/>
</dbReference>
<keyword evidence="3" id="KW-0399">Innate immunity</keyword>
<dbReference type="GO" id="GO:0005768">
    <property type="term" value="C:endosome"/>
    <property type="evidence" value="ECO:0007669"/>
    <property type="project" value="UniProtKB-SubCell"/>
</dbReference>
<reference evidence="18" key="1">
    <citation type="submission" date="2012-10" db="EMBL/GenBank/DDBJ databases">
        <title>Cloning and characterization of rabbit toll-like receptor 8.</title>
        <authorList>
            <person name="Liu Y.L."/>
            <person name="Lai C.Y."/>
            <person name="Yeh D.W."/>
            <person name="Chuang T.H."/>
        </authorList>
    </citation>
    <scope>NUCLEOTIDE SEQUENCE</scope>
    <source>
        <tissue evidence="18">Spleen</tissue>
    </source>
</reference>
<dbReference type="SMART" id="SM00369">
    <property type="entry name" value="LRR_TYP"/>
    <property type="match status" value="13"/>
</dbReference>
<evidence type="ECO:0000256" key="4">
    <source>
        <dbReference type="ARBA" id="ARBA00022614"/>
    </source>
</evidence>
<feature type="domain" description="TIR" evidence="17">
    <location>
        <begin position="915"/>
        <end position="1063"/>
    </location>
</feature>
<dbReference type="GO" id="GO:0005764">
    <property type="term" value="C:lysosome"/>
    <property type="evidence" value="ECO:0007669"/>
    <property type="project" value="UniProtKB-ARBA"/>
</dbReference>
<dbReference type="GO" id="GO:0032481">
    <property type="term" value="P:positive regulation of type I interferon production"/>
    <property type="evidence" value="ECO:0007669"/>
    <property type="project" value="UniProtKB-ARBA"/>
</dbReference>
<dbReference type="SMART" id="SM00082">
    <property type="entry name" value="LRRCT"/>
    <property type="match status" value="1"/>
</dbReference>
<evidence type="ECO:0000256" key="8">
    <source>
        <dbReference type="ARBA" id="ARBA00022753"/>
    </source>
</evidence>
<dbReference type="InterPro" id="IPR035897">
    <property type="entry name" value="Toll_tir_struct_dom_sf"/>
</dbReference>
<evidence type="ECO:0000256" key="7">
    <source>
        <dbReference type="ARBA" id="ARBA00022737"/>
    </source>
</evidence>
<keyword evidence="11" id="KW-0472">Membrane</keyword>
<dbReference type="InterPro" id="IPR032675">
    <property type="entry name" value="LRR_dom_sf"/>
</dbReference>
<dbReference type="InterPro" id="IPR003591">
    <property type="entry name" value="Leu-rich_rpt_typical-subtyp"/>
</dbReference>
<dbReference type="GO" id="GO:0006954">
    <property type="term" value="P:inflammatory response"/>
    <property type="evidence" value="ECO:0007669"/>
    <property type="project" value="UniProtKB-KW"/>
</dbReference>